<evidence type="ECO:0000256" key="5">
    <source>
        <dbReference type="ARBA" id="ARBA00022741"/>
    </source>
</evidence>
<dbReference type="Pfam" id="PF22025">
    <property type="entry name" value="ThiI_fer"/>
    <property type="match status" value="1"/>
</dbReference>
<feature type="binding site" evidence="9">
    <location>
        <position position="287"/>
    </location>
    <ligand>
        <name>ATP</name>
        <dbReference type="ChEBI" id="CHEBI:30616"/>
    </ligand>
</feature>
<evidence type="ECO:0000256" key="1">
    <source>
        <dbReference type="ARBA" id="ARBA00004496"/>
    </source>
</evidence>
<evidence type="ECO:0000313" key="11">
    <source>
        <dbReference type="EMBL" id="MBW7573094.1"/>
    </source>
</evidence>
<keyword evidence="2 9" id="KW-0963">Cytoplasm</keyword>
<accession>A0ABS7DP55</accession>
<keyword evidence="7 9" id="KW-0694">RNA-binding</keyword>
<dbReference type="Gene3D" id="3.40.50.620">
    <property type="entry name" value="HUPs"/>
    <property type="match status" value="1"/>
</dbReference>
<dbReference type="CDD" id="cd11716">
    <property type="entry name" value="THUMP_ThiI"/>
    <property type="match status" value="1"/>
</dbReference>
<comment type="subcellular location">
    <subcellularLocation>
        <location evidence="1 9">Cytoplasm</location>
    </subcellularLocation>
</comment>
<feature type="binding site" evidence="9">
    <location>
        <begin position="208"/>
        <end position="209"/>
    </location>
    <ligand>
        <name>ATP</name>
        <dbReference type="ChEBI" id="CHEBI:30616"/>
    </ligand>
</feature>
<dbReference type="EC" id="2.8.1.4" evidence="9"/>
<keyword evidence="6 9" id="KW-0067">ATP-binding</keyword>
<comment type="similarity">
    <text evidence="9">Belongs to the ThiI family.</text>
</comment>
<evidence type="ECO:0000256" key="2">
    <source>
        <dbReference type="ARBA" id="ARBA00022490"/>
    </source>
</evidence>
<reference evidence="11 12" key="1">
    <citation type="submission" date="2021-03" db="EMBL/GenBank/DDBJ databases">
        <title>Caproiciproducens sp. nov. isolated from feces of cow.</title>
        <authorList>
            <person name="Choi J.-Y."/>
        </authorList>
    </citation>
    <scope>NUCLEOTIDE SEQUENCE [LARGE SCALE GENOMIC DNA]</scope>
    <source>
        <strain evidence="11 12">AGMB10547</strain>
    </source>
</reference>
<evidence type="ECO:0000256" key="7">
    <source>
        <dbReference type="ARBA" id="ARBA00022884"/>
    </source>
</evidence>
<dbReference type="InterPro" id="IPR004114">
    <property type="entry name" value="THUMP_dom"/>
</dbReference>
<evidence type="ECO:0000256" key="3">
    <source>
        <dbReference type="ARBA" id="ARBA00022555"/>
    </source>
</evidence>
<comment type="function">
    <text evidence="9">Catalyzes the ATP-dependent transfer of a sulfur to tRNA to produce 4-thiouridine in position 8 of tRNAs, which functions as a near-UV photosensor. Also catalyzes the transfer of sulfur to the sulfur carrier protein ThiS, forming ThiS-thiocarboxylate. This is a step in the synthesis of thiazole, in the thiamine biosynthesis pathway. The sulfur is donated as persulfide by IscS.</text>
</comment>
<dbReference type="InterPro" id="IPR050102">
    <property type="entry name" value="tRNA_sulfurtransferase_ThiI"/>
</dbReference>
<keyword evidence="5 9" id="KW-0547">Nucleotide-binding</keyword>
<evidence type="ECO:0000256" key="9">
    <source>
        <dbReference type="HAMAP-Rule" id="MF_00021"/>
    </source>
</evidence>
<dbReference type="SMART" id="SM00981">
    <property type="entry name" value="THUMP"/>
    <property type="match status" value="1"/>
</dbReference>
<dbReference type="Proteomes" id="UP000719942">
    <property type="component" value="Unassembled WGS sequence"/>
</dbReference>
<dbReference type="Pfam" id="PF02926">
    <property type="entry name" value="THUMP"/>
    <property type="match status" value="1"/>
</dbReference>
<dbReference type="InterPro" id="IPR049961">
    <property type="entry name" value="ThiI_N"/>
</dbReference>
<dbReference type="PANTHER" id="PTHR43209:SF1">
    <property type="entry name" value="TRNA SULFURTRANSFERASE"/>
    <property type="match status" value="1"/>
</dbReference>
<feature type="binding site" evidence="9">
    <location>
        <begin position="183"/>
        <end position="184"/>
    </location>
    <ligand>
        <name>ATP</name>
        <dbReference type="ChEBI" id="CHEBI:30616"/>
    </ligand>
</feature>
<feature type="domain" description="THUMP" evidence="10">
    <location>
        <begin position="60"/>
        <end position="165"/>
    </location>
</feature>
<name>A0ABS7DP55_9FIRM</name>
<dbReference type="InterPro" id="IPR054173">
    <property type="entry name" value="ThiI_fer"/>
</dbReference>
<keyword evidence="8 9" id="KW-0784">Thiamine biosynthesis</keyword>
<dbReference type="InterPro" id="IPR049962">
    <property type="entry name" value="THUMP_ThiI"/>
</dbReference>
<comment type="pathway">
    <text evidence="9">Cofactor biosynthesis; thiamine diphosphate biosynthesis.</text>
</comment>
<evidence type="ECO:0000259" key="10">
    <source>
        <dbReference type="PROSITE" id="PS51165"/>
    </source>
</evidence>
<organism evidence="11 12">
    <name type="scientific">Caproiciproducens faecalis</name>
    <dbReference type="NCBI Taxonomy" id="2820301"/>
    <lineage>
        <taxon>Bacteria</taxon>
        <taxon>Bacillati</taxon>
        <taxon>Bacillota</taxon>
        <taxon>Clostridia</taxon>
        <taxon>Eubacteriales</taxon>
        <taxon>Acutalibacteraceae</taxon>
        <taxon>Caproiciproducens</taxon>
    </lineage>
</organism>
<evidence type="ECO:0000256" key="4">
    <source>
        <dbReference type="ARBA" id="ARBA00022679"/>
    </source>
</evidence>
<dbReference type="Pfam" id="PF02568">
    <property type="entry name" value="ThiI"/>
    <property type="match status" value="1"/>
</dbReference>
<dbReference type="SUPFAM" id="SSF52402">
    <property type="entry name" value="Adenine nucleotide alpha hydrolases-like"/>
    <property type="match status" value="1"/>
</dbReference>
<dbReference type="PROSITE" id="PS51165">
    <property type="entry name" value="THUMP"/>
    <property type="match status" value="1"/>
</dbReference>
<comment type="catalytic activity">
    <reaction evidence="9">
        <text>[ThiS sulfur-carrier protein]-C-terminal Gly-Gly-AMP + S-sulfanyl-L-cysteinyl-[cysteine desulfurase] + AH2 = [ThiS sulfur-carrier protein]-C-terminal-Gly-aminoethanethioate + L-cysteinyl-[cysteine desulfurase] + A + AMP + 2 H(+)</text>
        <dbReference type="Rhea" id="RHEA:43340"/>
        <dbReference type="Rhea" id="RHEA-COMP:12157"/>
        <dbReference type="Rhea" id="RHEA-COMP:12158"/>
        <dbReference type="Rhea" id="RHEA-COMP:12910"/>
        <dbReference type="Rhea" id="RHEA-COMP:19908"/>
        <dbReference type="ChEBI" id="CHEBI:13193"/>
        <dbReference type="ChEBI" id="CHEBI:15378"/>
        <dbReference type="ChEBI" id="CHEBI:17499"/>
        <dbReference type="ChEBI" id="CHEBI:29950"/>
        <dbReference type="ChEBI" id="CHEBI:61963"/>
        <dbReference type="ChEBI" id="CHEBI:90618"/>
        <dbReference type="ChEBI" id="CHEBI:232372"/>
        <dbReference type="ChEBI" id="CHEBI:456215"/>
    </reaction>
</comment>
<gene>
    <name evidence="9 11" type="primary">thiI</name>
    <name evidence="11" type="ORF">J5W02_09740</name>
</gene>
<evidence type="ECO:0000256" key="6">
    <source>
        <dbReference type="ARBA" id="ARBA00022840"/>
    </source>
</evidence>
<dbReference type="CDD" id="cd01712">
    <property type="entry name" value="PPase_ThiI"/>
    <property type="match status" value="1"/>
</dbReference>
<sequence>MDEIILIKLGEMVLKGLNRNVFEAALIRNIKRRLNYLGGFDVKTAQSTVYVTPHEGADLDEAVERVSKIFGIAAFSRACVIKKEMPAILEASAEYLKMELLAAKTFKVETKRADKIFPLKSPEISAQVGEYLLEKYPHLCVDVHNPDITVRVEVRDFGAYVHGQALRGAGGIPVGTGGNAAILISGGIDSPVAAWTMAKRGLELTAIHFASPPYTSERAEQKVHNLLSRVSEYSGRMTLFTVPFAKVQEEIMAKCPEDLFTLIMRRFMMRISEQIALRENCSALITGESLGQVASQTLRAIVCTDQAAQMPVLRPLIGMDKLEIIEISRRINTFDISIEPFEDCCTVFTPKHPRTQPKLEELLEAEKALDCEALIEDCVNNVRLTKIYPNQ</sequence>
<dbReference type="SUPFAM" id="SSF143437">
    <property type="entry name" value="THUMP domain-like"/>
    <property type="match status" value="1"/>
</dbReference>
<keyword evidence="12" id="KW-1185">Reference proteome</keyword>
<keyword evidence="4 9" id="KW-0808">Transferase</keyword>
<dbReference type="HAMAP" id="MF_00021">
    <property type="entry name" value="ThiI"/>
    <property type="match status" value="1"/>
</dbReference>
<dbReference type="Gene3D" id="3.30.2130.30">
    <property type="match status" value="1"/>
</dbReference>
<dbReference type="PANTHER" id="PTHR43209">
    <property type="entry name" value="TRNA SULFURTRANSFERASE"/>
    <property type="match status" value="1"/>
</dbReference>
<dbReference type="RefSeq" id="WP_219965492.1">
    <property type="nucleotide sequence ID" value="NZ_JAGFNZ010000003.1"/>
</dbReference>
<feature type="binding site" evidence="9">
    <location>
        <position position="265"/>
    </location>
    <ligand>
        <name>ATP</name>
        <dbReference type="ChEBI" id="CHEBI:30616"/>
    </ligand>
</feature>
<evidence type="ECO:0000256" key="8">
    <source>
        <dbReference type="ARBA" id="ARBA00022977"/>
    </source>
</evidence>
<dbReference type="EMBL" id="JAGFNZ010000003">
    <property type="protein sequence ID" value="MBW7573094.1"/>
    <property type="molecule type" value="Genomic_DNA"/>
</dbReference>
<dbReference type="InterPro" id="IPR003720">
    <property type="entry name" value="tRNA_STrfase"/>
</dbReference>
<evidence type="ECO:0000313" key="12">
    <source>
        <dbReference type="Proteomes" id="UP000719942"/>
    </source>
</evidence>
<keyword evidence="3 9" id="KW-0820">tRNA-binding</keyword>
<proteinExistence type="inferred from homology"/>
<dbReference type="NCBIfam" id="TIGR00342">
    <property type="entry name" value="tRNA uracil 4-sulfurtransferase ThiI"/>
    <property type="match status" value="1"/>
</dbReference>
<dbReference type="InterPro" id="IPR014729">
    <property type="entry name" value="Rossmann-like_a/b/a_fold"/>
</dbReference>
<protein>
    <recommendedName>
        <fullName evidence="9">Probable tRNA sulfurtransferase</fullName>
        <ecNumber evidence="9">2.8.1.4</ecNumber>
    </recommendedName>
    <alternativeName>
        <fullName evidence="9">Sulfur carrier protein ThiS sulfurtransferase</fullName>
    </alternativeName>
    <alternativeName>
        <fullName evidence="9">Thiamine biosynthesis protein ThiI</fullName>
    </alternativeName>
    <alternativeName>
        <fullName evidence="9">tRNA 4-thiouridine synthase</fullName>
    </alternativeName>
</protein>
<comment type="caution">
    <text evidence="11">The sequence shown here is derived from an EMBL/GenBank/DDBJ whole genome shotgun (WGS) entry which is preliminary data.</text>
</comment>
<feature type="binding site" evidence="9">
    <location>
        <position position="296"/>
    </location>
    <ligand>
        <name>ATP</name>
        <dbReference type="ChEBI" id="CHEBI:30616"/>
    </ligand>
</feature>
<dbReference type="InterPro" id="IPR020536">
    <property type="entry name" value="ThiI_AANH"/>
</dbReference>
<comment type="catalytic activity">
    <reaction evidence="9">
        <text>[ThiI sulfur-carrier protein]-S-sulfanyl-L-cysteine + a uridine in tRNA + 2 reduced [2Fe-2S]-[ferredoxin] + ATP + H(+) = [ThiI sulfur-carrier protein]-L-cysteine + a 4-thiouridine in tRNA + 2 oxidized [2Fe-2S]-[ferredoxin] + AMP + diphosphate</text>
        <dbReference type="Rhea" id="RHEA:24176"/>
        <dbReference type="Rhea" id="RHEA-COMP:10000"/>
        <dbReference type="Rhea" id="RHEA-COMP:10001"/>
        <dbReference type="Rhea" id="RHEA-COMP:13337"/>
        <dbReference type="Rhea" id="RHEA-COMP:13338"/>
        <dbReference type="Rhea" id="RHEA-COMP:13339"/>
        <dbReference type="Rhea" id="RHEA-COMP:13340"/>
        <dbReference type="ChEBI" id="CHEBI:15378"/>
        <dbReference type="ChEBI" id="CHEBI:29950"/>
        <dbReference type="ChEBI" id="CHEBI:30616"/>
        <dbReference type="ChEBI" id="CHEBI:33019"/>
        <dbReference type="ChEBI" id="CHEBI:33737"/>
        <dbReference type="ChEBI" id="CHEBI:33738"/>
        <dbReference type="ChEBI" id="CHEBI:61963"/>
        <dbReference type="ChEBI" id="CHEBI:65315"/>
        <dbReference type="ChEBI" id="CHEBI:136798"/>
        <dbReference type="ChEBI" id="CHEBI:456215"/>
        <dbReference type="EC" id="2.8.1.4"/>
    </reaction>
</comment>